<dbReference type="RefSeq" id="WP_343857627.1">
    <property type="nucleotide sequence ID" value="NZ_BAAACX010000005.1"/>
</dbReference>
<proteinExistence type="predicted"/>
<dbReference type="InterPro" id="IPR000891">
    <property type="entry name" value="PYR_CT"/>
</dbReference>
<keyword evidence="1" id="KW-0464">Manganese</keyword>
<dbReference type="Pfam" id="PF00682">
    <property type="entry name" value="HMGL-like"/>
    <property type="match status" value="1"/>
</dbReference>
<gene>
    <name evidence="3" type="ORF">GCM10008933_07330</name>
</gene>
<accession>A0ABN0Y1P5</accession>
<evidence type="ECO:0000313" key="4">
    <source>
        <dbReference type="Proteomes" id="UP001500340"/>
    </source>
</evidence>
<reference evidence="3 4" key="1">
    <citation type="journal article" date="2019" name="Int. J. Syst. Evol. Microbiol.">
        <title>The Global Catalogue of Microorganisms (GCM) 10K type strain sequencing project: providing services to taxonomists for standard genome sequencing and annotation.</title>
        <authorList>
            <consortium name="The Broad Institute Genomics Platform"/>
            <consortium name="The Broad Institute Genome Sequencing Center for Infectious Disease"/>
            <person name="Wu L."/>
            <person name="Ma J."/>
        </authorList>
    </citation>
    <scope>NUCLEOTIDE SEQUENCE [LARGE SCALE GENOMIC DNA]</scope>
    <source>
        <strain evidence="3 4">JCM 12774</strain>
    </source>
</reference>
<dbReference type="InterPro" id="IPR050073">
    <property type="entry name" value="2-IPM_HCS-like"/>
</dbReference>
<keyword evidence="4" id="KW-1185">Reference proteome</keyword>
<dbReference type="PANTHER" id="PTHR10277">
    <property type="entry name" value="HOMOCITRATE SYNTHASE-RELATED"/>
    <property type="match status" value="1"/>
</dbReference>
<dbReference type="SUPFAM" id="SSF51569">
    <property type="entry name" value="Aldolase"/>
    <property type="match status" value="1"/>
</dbReference>
<dbReference type="EMBL" id="BAAACX010000005">
    <property type="protein sequence ID" value="GAA0378662.1"/>
    <property type="molecule type" value="Genomic_DNA"/>
</dbReference>
<evidence type="ECO:0000259" key="2">
    <source>
        <dbReference type="Pfam" id="PF00682"/>
    </source>
</evidence>
<dbReference type="Proteomes" id="UP001500340">
    <property type="component" value="Unassembled WGS sequence"/>
</dbReference>
<dbReference type="PANTHER" id="PTHR10277:SF9">
    <property type="entry name" value="2-ISOPROPYLMALATE SYNTHASE 1, CHLOROPLASTIC-RELATED"/>
    <property type="match status" value="1"/>
</dbReference>
<name>A0ABN0Y1P5_9BACL</name>
<evidence type="ECO:0000256" key="1">
    <source>
        <dbReference type="ARBA" id="ARBA00023211"/>
    </source>
</evidence>
<organism evidence="3 4">
    <name type="scientific">Paenibacillus motobuensis</name>
    <dbReference type="NCBI Taxonomy" id="295324"/>
    <lineage>
        <taxon>Bacteria</taxon>
        <taxon>Bacillati</taxon>
        <taxon>Bacillota</taxon>
        <taxon>Bacilli</taxon>
        <taxon>Bacillales</taxon>
        <taxon>Paenibacillaceae</taxon>
        <taxon>Paenibacillus</taxon>
    </lineage>
</organism>
<dbReference type="InterPro" id="IPR013785">
    <property type="entry name" value="Aldolase_TIM"/>
</dbReference>
<protein>
    <submittedName>
        <fullName evidence="3">Aldolase catalytic domain-containing protein</fullName>
    </submittedName>
</protein>
<comment type="caution">
    <text evidence="3">The sequence shown here is derived from an EMBL/GenBank/DDBJ whole genome shotgun (WGS) entry which is preliminary data.</text>
</comment>
<evidence type="ECO:0000313" key="3">
    <source>
        <dbReference type="EMBL" id="GAA0378662.1"/>
    </source>
</evidence>
<dbReference type="CDD" id="cd07944">
    <property type="entry name" value="DRE_TIM_HOA_like"/>
    <property type="match status" value="1"/>
</dbReference>
<dbReference type="Gene3D" id="3.20.20.70">
    <property type="entry name" value="Aldolase class I"/>
    <property type="match status" value="1"/>
</dbReference>
<sequence>MTSKLRILDCTLRDGGYINDWQFGNQNIKDVLSSLTKANIDIIECGFLEDSVYNQERSFYSDVDQIEKLLPNERGDTEYVAMARFGFLDINNLKDYDGKSINGIRVTFHEDEAEEAINYCEKIQEKGYKVYVQPVGTTSYTDNTLLKIIEVANRIKPYAFYIVDTLGLMKRNDLLRMFYLIDNNLDKDIIIGFHSHNNLQLSFSNAQELVDIHTRRTILIDSSVYGMGRGAGNLNTELIAQHLNHTKDKNYRIDYLLEIIDDTINRLLENYSWGYTVPYYLAAINNCHPNYATYLMDRKTLTVKSISSILNNITQDKRELYDGEYISELYTQYQKHHIYDSEDLLELKNILKDREILILAPGNSIKRNLNRIEQFINRNNPIVISINFDGGYISPNYCFFSNDKRYQKYINLYRNKKREFRTIFTSNVKTANNFDYRVNYSDYLNSQPLVNDNATLMLISLLYKLEVKVINIAGFDGFHPNTPENYVGNELETNLEEETLLEMNRQISIVVEEFSSKMNLSFLTESLYRESRVLINR</sequence>
<feature type="domain" description="Pyruvate carboxyltransferase" evidence="2">
    <location>
        <begin position="5"/>
        <end position="247"/>
    </location>
</feature>